<organism evidence="1 2">
    <name type="scientific">Helicobacter fennelliae</name>
    <dbReference type="NCBI Taxonomy" id="215"/>
    <lineage>
        <taxon>Bacteria</taxon>
        <taxon>Pseudomonadati</taxon>
        <taxon>Campylobacterota</taxon>
        <taxon>Epsilonproteobacteria</taxon>
        <taxon>Campylobacterales</taxon>
        <taxon>Helicobacteraceae</taxon>
        <taxon>Helicobacter</taxon>
    </lineage>
</organism>
<dbReference type="Proteomes" id="UP000250166">
    <property type="component" value="Unassembled WGS sequence"/>
</dbReference>
<gene>
    <name evidence="1" type="ORF">NCTC13102_01814</name>
</gene>
<sequence>MSDFKQNLDNFISQGYDFERLQDFVLSTFTQVHLDLQDSKAHKLDTSYKHLKSYIEVFKPLSLEWL</sequence>
<dbReference type="AlphaFoldDB" id="A0A2X3DJ79"/>
<evidence type="ECO:0000313" key="2">
    <source>
        <dbReference type="Proteomes" id="UP000250166"/>
    </source>
</evidence>
<dbReference type="EMBL" id="UAWL01000006">
    <property type="protein sequence ID" value="SQB99489.1"/>
    <property type="molecule type" value="Genomic_DNA"/>
</dbReference>
<dbReference type="RefSeq" id="WP_023949668.1">
    <property type="nucleotide sequence ID" value="NZ_JAERIV010000013.1"/>
</dbReference>
<accession>A0A2X3DJ79</accession>
<evidence type="ECO:0000313" key="1">
    <source>
        <dbReference type="EMBL" id="SQB99489.1"/>
    </source>
</evidence>
<reference evidence="1 2" key="1">
    <citation type="submission" date="2018-06" db="EMBL/GenBank/DDBJ databases">
        <authorList>
            <consortium name="Pathogen Informatics"/>
            <person name="Doyle S."/>
        </authorList>
    </citation>
    <scope>NUCLEOTIDE SEQUENCE [LARGE SCALE GENOMIC DNA]</scope>
    <source>
        <strain evidence="1 2">NCTC13102</strain>
    </source>
</reference>
<name>A0A2X3DJ79_9HELI</name>
<protein>
    <submittedName>
        <fullName evidence="1">Uncharacterized protein</fullName>
    </submittedName>
</protein>
<proteinExistence type="predicted"/>